<evidence type="ECO:0000313" key="2">
    <source>
        <dbReference type="EMBL" id="CAD7257859.1"/>
    </source>
</evidence>
<sequence>MKLGIGEGKFEEVNPHLRGGRVENHLGKTTPSSPDRDSNLDLPVLSGRAQHDKRVSQLRHRGGDLLERLHRLRSHSPVLTRVPMTGEIGVRIPVGLESVQSSSSVLVSITVEISLKTHTRLVDKLHYTVSTPLFPPLIARLNDARESKTGDWGKRGPVYQQLVPTLEMD</sequence>
<reference evidence="2" key="1">
    <citation type="submission" date="2020-11" db="EMBL/GenBank/DDBJ databases">
        <authorList>
            <person name="Tran Van P."/>
        </authorList>
    </citation>
    <scope>NUCLEOTIDE SEQUENCE</scope>
</reference>
<evidence type="ECO:0000256" key="1">
    <source>
        <dbReference type="SAM" id="MobiDB-lite"/>
    </source>
</evidence>
<accession>A0A7R9FWL3</accession>
<feature type="compositionally biased region" description="Basic and acidic residues" evidence="1">
    <location>
        <begin position="8"/>
        <end position="26"/>
    </location>
</feature>
<name>A0A7R9FWL3_TIMSH</name>
<gene>
    <name evidence="2" type="ORF">TSIB3V08_LOCUS2106</name>
</gene>
<proteinExistence type="predicted"/>
<feature type="region of interest" description="Disordered" evidence="1">
    <location>
        <begin position="1"/>
        <end position="41"/>
    </location>
</feature>
<dbReference type="AlphaFoldDB" id="A0A7R9FWL3"/>
<dbReference type="EMBL" id="OC000612">
    <property type="protein sequence ID" value="CAD7257859.1"/>
    <property type="molecule type" value="Genomic_DNA"/>
</dbReference>
<organism evidence="2">
    <name type="scientific">Timema shepardi</name>
    <name type="common">Walking stick</name>
    <dbReference type="NCBI Taxonomy" id="629360"/>
    <lineage>
        <taxon>Eukaryota</taxon>
        <taxon>Metazoa</taxon>
        <taxon>Ecdysozoa</taxon>
        <taxon>Arthropoda</taxon>
        <taxon>Hexapoda</taxon>
        <taxon>Insecta</taxon>
        <taxon>Pterygota</taxon>
        <taxon>Neoptera</taxon>
        <taxon>Polyneoptera</taxon>
        <taxon>Phasmatodea</taxon>
        <taxon>Timematodea</taxon>
        <taxon>Timematoidea</taxon>
        <taxon>Timematidae</taxon>
        <taxon>Timema</taxon>
    </lineage>
</organism>
<protein>
    <submittedName>
        <fullName evidence="2">Uncharacterized protein</fullName>
    </submittedName>
</protein>